<dbReference type="AlphaFoldDB" id="A0AB74JF31"/>
<evidence type="ECO:0000256" key="5">
    <source>
        <dbReference type="SAM" id="Phobius"/>
    </source>
</evidence>
<dbReference type="InterPro" id="IPR036259">
    <property type="entry name" value="MFS_trans_sf"/>
</dbReference>
<feature type="transmembrane region" description="Helical" evidence="5">
    <location>
        <begin position="87"/>
        <end position="109"/>
    </location>
</feature>
<keyword evidence="2 5" id="KW-0812">Transmembrane</keyword>
<feature type="transmembrane region" description="Helical" evidence="5">
    <location>
        <begin position="20"/>
        <end position="40"/>
    </location>
</feature>
<evidence type="ECO:0000256" key="4">
    <source>
        <dbReference type="ARBA" id="ARBA00023136"/>
    </source>
</evidence>
<dbReference type="EMBL" id="QZAT01000303">
    <property type="protein sequence ID" value="THX20068.1"/>
    <property type="molecule type" value="Genomic_DNA"/>
</dbReference>
<sequence>MLKKKVQYHGGLYQRLHRFYRGTTFQAIILGLVSFTQPGIWDALNSLGAGGQAKPYVVNAANAVTFAIMVLFSPFTAIVGNKYSLKWVLVFGTLGYVPYCAALYCNSVYGTQWFMIFGAATCGFSASALWTAGGAIAVGYPEANRRGICGERWKNQCQTRTNDVKVAIWMSLNKIGRLIASSIQLGISVNQEDSNKAGAIDPQVYLVLIGLTCAGLPLSLLISPPEKVIRRDGTKPVFTSRQTTLKQGCRDFWAVCKTKHIYMLIPIFITAQWGQTYNGNYLAAYFSVRGRTLAGFVVTIVAIIVNLLMGFAMDSEFVRRSNRARYLWGIIATIYIISWIYQFINEVGFSKHEPELDFVDGGYGRGVGAYMVYRIAYEACGTWMYWILGTYDAEIDNLALTSALLRSGESFGSTMSYAVGSTSSASLMTNLIVAFVVWIAAVPTTTWSALQVKDVTRAWSEQTGSDSDRADGLTKDGGRIVVAPDSIQA</sequence>
<reference evidence="6 7" key="1">
    <citation type="submission" date="2018-10" db="EMBL/GenBank/DDBJ databases">
        <title>Fifty Aureobasidium pullulans genomes reveal a recombining polyextremotolerant generalist.</title>
        <authorList>
            <person name="Gostincar C."/>
            <person name="Turk M."/>
            <person name="Zajc J."/>
            <person name="Gunde-Cimerman N."/>
        </authorList>
    </citation>
    <scope>NUCLEOTIDE SEQUENCE [LARGE SCALE GENOMIC DNA]</scope>
    <source>
        <strain evidence="6 7">EXF-10081</strain>
    </source>
</reference>
<feature type="transmembrane region" description="Helical" evidence="5">
    <location>
        <begin position="431"/>
        <end position="450"/>
    </location>
</feature>
<dbReference type="Gene3D" id="1.20.1250.20">
    <property type="entry name" value="MFS general substrate transporter like domains"/>
    <property type="match status" value="1"/>
</dbReference>
<evidence type="ECO:0008006" key="8">
    <source>
        <dbReference type="Google" id="ProtNLM"/>
    </source>
</evidence>
<dbReference type="Proteomes" id="UP000310374">
    <property type="component" value="Unassembled WGS sequence"/>
</dbReference>
<accession>A0AB74JF31</accession>
<proteinExistence type="predicted"/>
<evidence type="ECO:0000256" key="3">
    <source>
        <dbReference type="ARBA" id="ARBA00022989"/>
    </source>
</evidence>
<comment type="subcellular location">
    <subcellularLocation>
        <location evidence="1">Membrane</location>
        <topology evidence="1">Multi-pass membrane protein</topology>
    </subcellularLocation>
</comment>
<evidence type="ECO:0000313" key="6">
    <source>
        <dbReference type="EMBL" id="THX20068.1"/>
    </source>
</evidence>
<feature type="transmembrane region" description="Helical" evidence="5">
    <location>
        <begin position="60"/>
        <end position="80"/>
    </location>
</feature>
<organism evidence="6 7">
    <name type="scientific">Aureobasidium pullulans</name>
    <name type="common">Black yeast</name>
    <name type="synonym">Pullularia pullulans</name>
    <dbReference type="NCBI Taxonomy" id="5580"/>
    <lineage>
        <taxon>Eukaryota</taxon>
        <taxon>Fungi</taxon>
        <taxon>Dikarya</taxon>
        <taxon>Ascomycota</taxon>
        <taxon>Pezizomycotina</taxon>
        <taxon>Dothideomycetes</taxon>
        <taxon>Dothideomycetidae</taxon>
        <taxon>Dothideales</taxon>
        <taxon>Saccotheciaceae</taxon>
        <taxon>Aureobasidium</taxon>
    </lineage>
</organism>
<evidence type="ECO:0000256" key="1">
    <source>
        <dbReference type="ARBA" id="ARBA00004141"/>
    </source>
</evidence>
<protein>
    <recommendedName>
        <fullName evidence="8">MFS general substrate transporter</fullName>
    </recommendedName>
</protein>
<feature type="transmembrane region" description="Helical" evidence="5">
    <location>
        <begin position="325"/>
        <end position="344"/>
    </location>
</feature>
<dbReference type="PANTHER" id="PTHR23294:SF57">
    <property type="entry name" value="CINA C-TERMINAL DOMAIN-CONTAINING PROTEIN"/>
    <property type="match status" value="1"/>
</dbReference>
<keyword evidence="4 5" id="KW-0472">Membrane</keyword>
<evidence type="ECO:0000313" key="7">
    <source>
        <dbReference type="Proteomes" id="UP000310374"/>
    </source>
</evidence>
<name>A0AB74JF31_AURPU</name>
<feature type="transmembrane region" description="Helical" evidence="5">
    <location>
        <begin position="115"/>
        <end position="138"/>
    </location>
</feature>
<feature type="transmembrane region" description="Helical" evidence="5">
    <location>
        <begin position="293"/>
        <end position="313"/>
    </location>
</feature>
<dbReference type="SUPFAM" id="SSF103473">
    <property type="entry name" value="MFS general substrate transporter"/>
    <property type="match status" value="1"/>
</dbReference>
<gene>
    <name evidence="6" type="ORF">D6D12_10512</name>
</gene>
<keyword evidence="3 5" id="KW-1133">Transmembrane helix</keyword>
<comment type="caution">
    <text evidence="6">The sequence shown here is derived from an EMBL/GenBank/DDBJ whole genome shotgun (WGS) entry which is preliminary data.</text>
</comment>
<evidence type="ECO:0000256" key="2">
    <source>
        <dbReference type="ARBA" id="ARBA00022692"/>
    </source>
</evidence>
<dbReference type="PANTHER" id="PTHR23294">
    <property type="entry name" value="ET TRANSLATION PRODUCT-RELATED"/>
    <property type="match status" value="1"/>
</dbReference>
<dbReference type="InterPro" id="IPR051617">
    <property type="entry name" value="UNC-93-like_regulator"/>
</dbReference>
<dbReference type="GO" id="GO:0016020">
    <property type="term" value="C:membrane"/>
    <property type="evidence" value="ECO:0007669"/>
    <property type="project" value="UniProtKB-SubCell"/>
</dbReference>